<dbReference type="PANTHER" id="PTHR33678:SF2">
    <property type="match status" value="1"/>
</dbReference>
<evidence type="ECO:0000256" key="1">
    <source>
        <dbReference type="SAM" id="Coils"/>
    </source>
</evidence>
<keyword evidence="1" id="KW-0175">Coiled coil</keyword>
<dbReference type="EMBL" id="AGXG01000019">
    <property type="protein sequence ID" value="EIY36623.1"/>
    <property type="molecule type" value="Genomic_DNA"/>
</dbReference>
<keyword evidence="5" id="KW-1185">Reference proteome</keyword>
<feature type="region of interest" description="Disordered" evidence="2">
    <location>
        <begin position="62"/>
        <end position="118"/>
    </location>
</feature>
<dbReference type="Pfam" id="PF03050">
    <property type="entry name" value="DDE_Tnp_IS66"/>
    <property type="match status" value="1"/>
</dbReference>
<feature type="compositionally biased region" description="Basic and acidic residues" evidence="2">
    <location>
        <begin position="101"/>
        <end position="115"/>
    </location>
</feature>
<comment type="caution">
    <text evidence="4">The sequence shown here is derived from an EMBL/GenBank/DDBJ whole genome shotgun (WGS) entry which is preliminary data.</text>
</comment>
<dbReference type="Proteomes" id="UP000003741">
    <property type="component" value="Unassembled WGS sequence"/>
</dbReference>
<evidence type="ECO:0000259" key="3">
    <source>
        <dbReference type="Pfam" id="PF03050"/>
    </source>
</evidence>
<proteinExistence type="predicted"/>
<feature type="domain" description="Transposase IS66 central" evidence="3">
    <location>
        <begin position="176"/>
        <end position="464"/>
    </location>
</feature>
<reference evidence="4 5" key="1">
    <citation type="submission" date="2012-02" db="EMBL/GenBank/DDBJ databases">
        <title>The Genome Sequence of Bacteroides cellulosilyticus CL02T12C19.</title>
        <authorList>
            <consortium name="The Broad Institute Genome Sequencing Platform"/>
            <person name="Earl A."/>
            <person name="Ward D."/>
            <person name="Feldgarden M."/>
            <person name="Gevers D."/>
            <person name="Zitomersky N.L."/>
            <person name="Coyne M.J."/>
            <person name="Comstock L.E."/>
            <person name="Young S.K."/>
            <person name="Zeng Q."/>
            <person name="Gargeya S."/>
            <person name="Fitzgerald M."/>
            <person name="Haas B."/>
            <person name="Abouelleil A."/>
            <person name="Alvarado L."/>
            <person name="Arachchi H.M."/>
            <person name="Berlin A."/>
            <person name="Chapman S.B."/>
            <person name="Gearin G."/>
            <person name="Goldberg J."/>
            <person name="Griggs A."/>
            <person name="Gujja S."/>
            <person name="Hansen M."/>
            <person name="Heiman D."/>
            <person name="Howarth C."/>
            <person name="Larimer J."/>
            <person name="Lui A."/>
            <person name="MacDonald P.J.P."/>
            <person name="McCowen C."/>
            <person name="Montmayeur A."/>
            <person name="Murphy C."/>
            <person name="Neiman D."/>
            <person name="Pearson M."/>
            <person name="Priest M."/>
            <person name="Roberts A."/>
            <person name="Saif S."/>
            <person name="Shea T."/>
            <person name="Sisk P."/>
            <person name="Stolte C."/>
            <person name="Sykes S."/>
            <person name="Wortman J."/>
            <person name="Nusbaum C."/>
            <person name="Birren B."/>
        </authorList>
    </citation>
    <scope>NUCLEOTIDE SEQUENCE [LARGE SCALE GENOMIC DNA]</scope>
    <source>
        <strain evidence="4 5">CL02T12C19</strain>
    </source>
</reference>
<evidence type="ECO:0000313" key="5">
    <source>
        <dbReference type="Proteomes" id="UP000003741"/>
    </source>
</evidence>
<dbReference type="InterPro" id="IPR052344">
    <property type="entry name" value="Transposase-related"/>
</dbReference>
<gene>
    <name evidence="4" type="ORF">HMPREF1062_00862</name>
</gene>
<sequence length="517" mass="60943">MKKDEIVALLKEQLTKSEAREKELLCRIDRLLEEVASLKEALLQKGESLDRQKRIAKGIARLVSNSSEKQQPEQPDPEKQKALEEERSAKRRTRKNNGATRDMHYEMETQEHDIYPDDPEFDLSKARLFSRDPRICIRYECVPMRFIKHVYKIYSYTQNDKFFEGKTPASAFLNSSYDGSFIAGLMELRYIYSLPIERIINYFEGHGFILKKPTAHKLIERASELFENLYKCIRQTVLQDSYICADETFYRVLIPEKNKKGKRVKKGYIWVFIGMRSKMIYLLYDNGARTEEVILEELKNYKGIIQSDGYAPYRKLERADYPEIIRIPCIQHIKRKFIDCGEDDPDAKEVVGLFNSLYHEEHKHKIGIDGWTEEHQLDYRRKYAPDILGELSDKIDEIENRGDLLPKSELQAAITYLRNEWRVMVEIFNHGEVHLDNNEVERYNRYLSLSRRNSLFFGSHKGAERGAILYTLALTCRMQKVNLFDYLTDIINRTAEWAPNTPLEKYRDLLPDKWKNG</sequence>
<dbReference type="InterPro" id="IPR004291">
    <property type="entry name" value="Transposase_IS66_central"/>
</dbReference>
<evidence type="ECO:0000256" key="2">
    <source>
        <dbReference type="SAM" id="MobiDB-lite"/>
    </source>
</evidence>
<accession>I9R3U4</accession>
<dbReference type="NCBIfam" id="NF033517">
    <property type="entry name" value="transpos_IS66"/>
    <property type="match status" value="1"/>
</dbReference>
<protein>
    <recommendedName>
        <fullName evidence="3">Transposase IS66 central domain-containing protein</fullName>
    </recommendedName>
</protein>
<dbReference type="RefSeq" id="WP_007215810.1">
    <property type="nucleotide sequence ID" value="NZ_JH724085.1"/>
</dbReference>
<dbReference type="OrthoDB" id="9760067at2"/>
<name>I9R3U4_9BACE</name>
<dbReference type="PATRIC" id="fig|997874.3.peg.869"/>
<evidence type="ECO:0000313" key="4">
    <source>
        <dbReference type="EMBL" id="EIY36623.1"/>
    </source>
</evidence>
<feature type="compositionally biased region" description="Basic and acidic residues" evidence="2">
    <location>
        <begin position="76"/>
        <end position="88"/>
    </location>
</feature>
<dbReference type="AlphaFoldDB" id="I9R3U4"/>
<dbReference type="PANTHER" id="PTHR33678">
    <property type="entry name" value="BLL1576 PROTEIN"/>
    <property type="match status" value="1"/>
</dbReference>
<feature type="coiled-coil region" evidence="1">
    <location>
        <begin position="14"/>
        <end position="41"/>
    </location>
</feature>
<organism evidence="4 5">
    <name type="scientific">Bacteroides cellulosilyticus CL02T12C19</name>
    <dbReference type="NCBI Taxonomy" id="997874"/>
    <lineage>
        <taxon>Bacteria</taxon>
        <taxon>Pseudomonadati</taxon>
        <taxon>Bacteroidota</taxon>
        <taxon>Bacteroidia</taxon>
        <taxon>Bacteroidales</taxon>
        <taxon>Bacteroidaceae</taxon>
        <taxon>Bacteroides</taxon>
    </lineage>
</organism>
<dbReference type="HOGENOM" id="CLU_023034_0_2_10"/>